<keyword evidence="7" id="KW-1185">Reference proteome</keyword>
<comment type="caution">
    <text evidence="6">The sequence shown here is derived from an EMBL/GenBank/DDBJ whole genome shotgun (WGS) entry which is preliminary data.</text>
</comment>
<keyword evidence="2" id="KW-0677">Repeat</keyword>
<evidence type="ECO:0000256" key="1">
    <source>
        <dbReference type="ARBA" id="ARBA00022729"/>
    </source>
</evidence>
<dbReference type="Pfam" id="PF13517">
    <property type="entry name" value="FG-GAP_3"/>
    <property type="match status" value="1"/>
</dbReference>
<organism evidence="6 7">
    <name type="scientific">Durusdinium trenchii</name>
    <dbReference type="NCBI Taxonomy" id="1381693"/>
    <lineage>
        <taxon>Eukaryota</taxon>
        <taxon>Sar</taxon>
        <taxon>Alveolata</taxon>
        <taxon>Dinophyceae</taxon>
        <taxon>Suessiales</taxon>
        <taxon>Symbiodiniaceae</taxon>
        <taxon>Durusdinium</taxon>
    </lineage>
</organism>
<dbReference type="Gene3D" id="2.30.30.100">
    <property type="match status" value="1"/>
</dbReference>
<keyword evidence="4" id="KW-0325">Glycoprotein</keyword>
<dbReference type="PRINTS" id="PR01185">
    <property type="entry name" value="INTEGRINA"/>
</dbReference>
<accession>A0ABP0N210</accession>
<proteinExistence type="predicted"/>
<evidence type="ECO:0000313" key="7">
    <source>
        <dbReference type="Proteomes" id="UP001642464"/>
    </source>
</evidence>
<feature type="repeat" description="FG-GAP" evidence="5">
    <location>
        <begin position="67"/>
        <end position="128"/>
    </location>
</feature>
<reference evidence="6 7" key="1">
    <citation type="submission" date="2024-02" db="EMBL/GenBank/DDBJ databases">
        <authorList>
            <person name="Chen Y."/>
            <person name="Shah S."/>
            <person name="Dougan E. K."/>
            <person name="Thang M."/>
            <person name="Chan C."/>
        </authorList>
    </citation>
    <scope>NUCLEOTIDE SEQUENCE [LARGE SCALE GENOMIC DNA]</scope>
</reference>
<dbReference type="InterPro" id="IPR028994">
    <property type="entry name" value="Integrin_alpha_N"/>
</dbReference>
<protein>
    <submittedName>
        <fullName evidence="6">Integrin alpha-5 (Fibronectin receptor subunit alpha) (Integrin alpha-F) (VLA-5) [Cleaved into: Integrin alpha-5 heavy chain</fullName>
    </submittedName>
</protein>
<name>A0ABP0N210_9DINO</name>
<dbReference type="PANTHER" id="PTHR23221:SF7">
    <property type="entry name" value="PHOSPHATIDYLINOSITOL-GLYCAN-SPECIFIC PHOSPHOLIPASE D"/>
    <property type="match status" value="1"/>
</dbReference>
<evidence type="ECO:0000256" key="4">
    <source>
        <dbReference type="ARBA" id="ARBA00023180"/>
    </source>
</evidence>
<dbReference type="PANTHER" id="PTHR23221">
    <property type="entry name" value="GLYCOSYLPHOSPHATIDYLINOSITOL PHOSPHOLIPASE D"/>
    <property type="match status" value="1"/>
</dbReference>
<dbReference type="InterPro" id="IPR000413">
    <property type="entry name" value="Integrin_alpha"/>
</dbReference>
<dbReference type="PROSITE" id="PS00018">
    <property type="entry name" value="EF_HAND_1"/>
    <property type="match status" value="1"/>
</dbReference>
<dbReference type="EMBL" id="CAXAMM010025432">
    <property type="protein sequence ID" value="CAK9056942.1"/>
    <property type="molecule type" value="Genomic_DNA"/>
</dbReference>
<evidence type="ECO:0000313" key="6">
    <source>
        <dbReference type="EMBL" id="CAK9056942.1"/>
    </source>
</evidence>
<dbReference type="Gene3D" id="2.130.10.130">
    <property type="entry name" value="Integrin alpha, N-terminal"/>
    <property type="match status" value="3"/>
</dbReference>
<evidence type="ECO:0000256" key="3">
    <source>
        <dbReference type="ARBA" id="ARBA00022801"/>
    </source>
</evidence>
<keyword evidence="3" id="KW-0378">Hydrolase</keyword>
<keyword evidence="6" id="KW-0675">Receptor</keyword>
<dbReference type="InterPro" id="IPR013517">
    <property type="entry name" value="FG-GAP"/>
</dbReference>
<dbReference type="InterPro" id="IPR013519">
    <property type="entry name" value="Int_alpha_beta-p"/>
</dbReference>
<dbReference type="SMART" id="SM00191">
    <property type="entry name" value="Int_alpha"/>
    <property type="match status" value="6"/>
</dbReference>
<dbReference type="PROSITE" id="PS51470">
    <property type="entry name" value="FG_GAP"/>
    <property type="match status" value="2"/>
</dbReference>
<feature type="non-terminal residue" evidence="6">
    <location>
        <position position="524"/>
    </location>
</feature>
<keyword evidence="1" id="KW-0732">Signal</keyword>
<dbReference type="Proteomes" id="UP001642464">
    <property type="component" value="Unassembled WGS sequence"/>
</dbReference>
<dbReference type="GO" id="GO:0007229">
    <property type="term" value="P:integrin-mediated signaling pathway"/>
    <property type="evidence" value="ECO:0007669"/>
    <property type="project" value="UniProtKB-KW"/>
</dbReference>
<dbReference type="InterPro" id="IPR018247">
    <property type="entry name" value="EF_Hand_1_Ca_BS"/>
</dbReference>
<evidence type="ECO:0000256" key="5">
    <source>
        <dbReference type="PROSITE-ProRule" id="PRU00803"/>
    </source>
</evidence>
<gene>
    <name evidence="6" type="ORF">SCF082_LOCUS30618</name>
</gene>
<evidence type="ECO:0000256" key="2">
    <source>
        <dbReference type="ARBA" id="ARBA00022737"/>
    </source>
</evidence>
<sequence>MVGPQTDDYAGLDVGGAGDLNSDGIDDVIIGSPGRQDRPGECYVIFGRPADDPFPVSFSLGDVDGTNGFKLIGTEIEDRLGLTVSGAGDLNGDGIDDVLMGANASSPDGQDDAGSCFVVYGRPAGSPFPASLLLAELDGTDGFRFDGTERRDVLGSSVAAAKDLNGDGRDDAIIGALGRNSTYVLYGRDASNPFPARLTTDDIDGTNGFAILGVDAGDASGLSVASAGDTNGDGLPDVIIGAPQADPIRQQSAGETSIVFGRPADSPFPAVLHLADLDGRNGVRLDGLDPDDRSGTGVGSVGDLNGDGVDDAIISAPNARPFFGSGIADGETYVVFGRSPRPCRPDLDCDGELTIIDFLAFNLFFDRGEAKADFDDNSTLDVFDFLAFVNDFLARPGMLAAVRSPEMPTERLVVAALTSGLSLPALAQTCDPLEIFSPPVPYEAGDLPISVAIGDLDGDADADLVVANRFGSTLGVLLNSGDATFAPQVRYGTGSSPVSVAISDLDGDGNHDLAVANEADGSVS</sequence>
<dbReference type="Pfam" id="PF01839">
    <property type="entry name" value="FG-GAP"/>
    <property type="match status" value="2"/>
</dbReference>
<dbReference type="SUPFAM" id="SSF69318">
    <property type="entry name" value="Integrin alpha N-terminal domain"/>
    <property type="match status" value="2"/>
</dbReference>
<feature type="repeat" description="FG-GAP" evidence="5">
    <location>
        <begin position="1"/>
        <end position="54"/>
    </location>
</feature>
<keyword evidence="6" id="KW-0401">Integrin</keyword>